<comment type="caution">
    <text evidence="2">The sequence shown here is derived from an EMBL/GenBank/DDBJ whole genome shotgun (WGS) entry which is preliminary data.</text>
</comment>
<evidence type="ECO:0000313" key="3">
    <source>
        <dbReference type="Proteomes" id="UP000070089"/>
    </source>
</evidence>
<sequence>MSAPDYQFLALQLLTPYILFTLSLSDPSWANRCRLCSHAYSSFSNTCKSAQH</sequence>
<dbReference type="VEuPathDB" id="GiardiaDB:QR46_3072"/>
<protein>
    <submittedName>
        <fullName evidence="2">Uncharacterized protein</fullName>
    </submittedName>
</protein>
<dbReference type="Proteomes" id="UP000070089">
    <property type="component" value="Unassembled WGS sequence"/>
</dbReference>
<dbReference type="AlphaFoldDB" id="A0A132NS42"/>
<organism evidence="2 3">
    <name type="scientific">Giardia duodenalis assemblage B</name>
    <dbReference type="NCBI Taxonomy" id="1394984"/>
    <lineage>
        <taxon>Eukaryota</taxon>
        <taxon>Metamonada</taxon>
        <taxon>Diplomonadida</taxon>
        <taxon>Hexamitidae</taxon>
        <taxon>Giardiinae</taxon>
        <taxon>Giardia</taxon>
    </lineage>
</organism>
<keyword evidence="1" id="KW-0732">Signal</keyword>
<evidence type="ECO:0000256" key="1">
    <source>
        <dbReference type="SAM" id="SignalP"/>
    </source>
</evidence>
<dbReference type="EMBL" id="JXTI01000092">
    <property type="protein sequence ID" value="KWX12929.1"/>
    <property type="molecule type" value="Genomic_DNA"/>
</dbReference>
<feature type="chain" id="PRO_5007800004" evidence="1">
    <location>
        <begin position="31"/>
        <end position="52"/>
    </location>
</feature>
<gene>
    <name evidence="2" type="ORF">QR46_3072</name>
</gene>
<proteinExistence type="predicted"/>
<name>A0A132NS42_GIAIN</name>
<evidence type="ECO:0000313" key="2">
    <source>
        <dbReference type="EMBL" id="KWX12929.1"/>
    </source>
</evidence>
<feature type="signal peptide" evidence="1">
    <location>
        <begin position="1"/>
        <end position="30"/>
    </location>
</feature>
<accession>A0A132NS42</accession>
<reference evidence="2 3" key="1">
    <citation type="journal article" date="2015" name="Mol. Biochem. Parasitol.">
        <title>Identification of polymorphic genes for use in assemblage B genotyping assays through comparative genomics of multiple assemblage B Giardia duodenalis isolates.</title>
        <authorList>
            <person name="Wielinga C."/>
            <person name="Thompson R.C."/>
            <person name="Monis P."/>
            <person name="Ryan U."/>
        </authorList>
    </citation>
    <scope>NUCLEOTIDE SEQUENCE [LARGE SCALE GENOMIC DNA]</scope>
    <source>
        <strain evidence="2 3">BAH15c1</strain>
    </source>
</reference>